<accession>A0ABU4C3D3</accession>
<protein>
    <submittedName>
        <fullName evidence="2">Sugar phosphate isomerase/epimerase family protein</fullName>
    </submittedName>
</protein>
<keyword evidence="3" id="KW-1185">Reference proteome</keyword>
<dbReference type="GO" id="GO:0016853">
    <property type="term" value="F:isomerase activity"/>
    <property type="evidence" value="ECO:0007669"/>
    <property type="project" value="UniProtKB-KW"/>
</dbReference>
<sequence length="309" mass="34129">MRQRPRYSFTAYCTPHNDAFDDISDALRIGANGIGLSELKFETGRDEELREAMAAAGLQATFCVPQSHTLLGMSFGPFKDAQLSLGKRVEMIGASIERLAPFNPIAICVAPGASGDPERPVGPVTDEVHDALGQIADIAAEFEQSIAFELLGRRRGSPIHSIPAMLEVITAVDRPNIGLLIDAFHSWPEPDLHEHLRRHVGRFLGVQVCDVKFHERSGMDREMPGLGRGIATQWVKTLVDAGYDGWWEFEVFSDDGTFGNDFPDSYWKMPHTEFLQLGRAHVDKIFSEMTFVPVSASAGATSENSRTNR</sequence>
<organism evidence="2 3">
    <name type="scientific">Rhodococcus globerulus</name>
    <dbReference type="NCBI Taxonomy" id="33008"/>
    <lineage>
        <taxon>Bacteria</taxon>
        <taxon>Bacillati</taxon>
        <taxon>Actinomycetota</taxon>
        <taxon>Actinomycetes</taxon>
        <taxon>Mycobacteriales</taxon>
        <taxon>Nocardiaceae</taxon>
        <taxon>Rhodococcus</taxon>
    </lineage>
</organism>
<dbReference type="PANTHER" id="PTHR12110:SF48">
    <property type="entry name" value="BLL3656 PROTEIN"/>
    <property type="match status" value="1"/>
</dbReference>
<proteinExistence type="predicted"/>
<gene>
    <name evidence="2" type="ORF">R3Q16_30760</name>
</gene>
<dbReference type="Pfam" id="PF01261">
    <property type="entry name" value="AP_endonuc_2"/>
    <property type="match status" value="1"/>
</dbReference>
<dbReference type="SUPFAM" id="SSF51658">
    <property type="entry name" value="Xylose isomerase-like"/>
    <property type="match status" value="1"/>
</dbReference>
<dbReference type="InterPro" id="IPR013022">
    <property type="entry name" value="Xyl_isomerase-like_TIM-brl"/>
</dbReference>
<dbReference type="EMBL" id="JAWLKB010000029">
    <property type="protein sequence ID" value="MDV6271012.1"/>
    <property type="molecule type" value="Genomic_DNA"/>
</dbReference>
<feature type="domain" description="Xylose isomerase-like TIM barrel" evidence="1">
    <location>
        <begin position="25"/>
        <end position="255"/>
    </location>
</feature>
<name>A0ABU4C3D3_RHOGO</name>
<evidence type="ECO:0000259" key="1">
    <source>
        <dbReference type="Pfam" id="PF01261"/>
    </source>
</evidence>
<comment type="caution">
    <text evidence="2">The sequence shown here is derived from an EMBL/GenBank/DDBJ whole genome shotgun (WGS) entry which is preliminary data.</text>
</comment>
<dbReference type="Proteomes" id="UP001185927">
    <property type="component" value="Unassembled WGS sequence"/>
</dbReference>
<dbReference type="InterPro" id="IPR036237">
    <property type="entry name" value="Xyl_isomerase-like_sf"/>
</dbReference>
<evidence type="ECO:0000313" key="3">
    <source>
        <dbReference type="Proteomes" id="UP001185927"/>
    </source>
</evidence>
<dbReference type="RefSeq" id="WP_317545461.1">
    <property type="nucleotide sequence ID" value="NZ_JAWLKB010000029.1"/>
</dbReference>
<dbReference type="PANTHER" id="PTHR12110">
    <property type="entry name" value="HYDROXYPYRUVATE ISOMERASE"/>
    <property type="match status" value="1"/>
</dbReference>
<keyword evidence="2" id="KW-0413">Isomerase</keyword>
<dbReference type="Gene3D" id="3.20.20.150">
    <property type="entry name" value="Divalent-metal-dependent TIM barrel enzymes"/>
    <property type="match status" value="1"/>
</dbReference>
<reference evidence="2 3" key="1">
    <citation type="submission" date="2023-10" db="EMBL/GenBank/DDBJ databases">
        <title>Development of a sustainable strategy for remediation of hydrocarbon-contaminated territories based on the waste exchange concept.</title>
        <authorList>
            <person name="Krivoruchko A."/>
        </authorList>
    </citation>
    <scope>NUCLEOTIDE SEQUENCE [LARGE SCALE GENOMIC DNA]</scope>
    <source>
        <strain evidence="2 3">IEGM 1203</strain>
    </source>
</reference>
<evidence type="ECO:0000313" key="2">
    <source>
        <dbReference type="EMBL" id="MDV6271012.1"/>
    </source>
</evidence>
<dbReference type="InterPro" id="IPR050312">
    <property type="entry name" value="IolE/XylAMocC-like"/>
</dbReference>